<accession>A0A5F8G3W6</accession>
<dbReference type="InParanoid" id="A0A5F8G3W6"/>
<reference evidence="1" key="3">
    <citation type="submission" date="2025-09" db="UniProtKB">
        <authorList>
            <consortium name="Ensembl"/>
        </authorList>
    </citation>
    <scope>IDENTIFICATION</scope>
</reference>
<name>A0A5F8G3W6_MONDO</name>
<reference evidence="1 2" key="1">
    <citation type="journal article" date="2007" name="Nature">
        <title>Genome of the marsupial Monodelphis domestica reveals innovation in non-coding sequences.</title>
        <authorList>
            <person name="Mikkelsen T.S."/>
            <person name="Wakefield M.J."/>
            <person name="Aken B."/>
            <person name="Amemiya C.T."/>
            <person name="Chang J.L."/>
            <person name="Duke S."/>
            <person name="Garber M."/>
            <person name="Gentles A.J."/>
            <person name="Goodstadt L."/>
            <person name="Heger A."/>
            <person name="Jurka J."/>
            <person name="Kamal M."/>
            <person name="Mauceli E."/>
            <person name="Searle S.M."/>
            <person name="Sharpe T."/>
            <person name="Baker M.L."/>
            <person name="Batzer M.A."/>
            <person name="Benos P.V."/>
            <person name="Belov K."/>
            <person name="Clamp M."/>
            <person name="Cook A."/>
            <person name="Cuff J."/>
            <person name="Das R."/>
            <person name="Davidow L."/>
            <person name="Deakin J.E."/>
            <person name="Fazzari M.J."/>
            <person name="Glass J.L."/>
            <person name="Grabherr M."/>
            <person name="Greally J.M."/>
            <person name="Gu W."/>
            <person name="Hore T.A."/>
            <person name="Huttley G.A."/>
            <person name="Kleber M."/>
            <person name="Jirtle R.L."/>
            <person name="Koina E."/>
            <person name="Lee J.T."/>
            <person name="Mahony S."/>
            <person name="Marra M.A."/>
            <person name="Miller R.D."/>
            <person name="Nicholls R.D."/>
            <person name="Oda M."/>
            <person name="Papenfuss A.T."/>
            <person name="Parra Z.E."/>
            <person name="Pollock D.D."/>
            <person name="Ray D.A."/>
            <person name="Schein J.E."/>
            <person name="Speed T.P."/>
            <person name="Thompson K."/>
            <person name="VandeBerg J.L."/>
            <person name="Wade C.M."/>
            <person name="Walker J.A."/>
            <person name="Waters P.D."/>
            <person name="Webber C."/>
            <person name="Weidman J.R."/>
            <person name="Xie X."/>
            <person name="Zody M.C."/>
            <person name="Baldwin J."/>
            <person name="Abdouelleil A."/>
            <person name="Abdulkadir J."/>
            <person name="Abebe A."/>
            <person name="Abera B."/>
            <person name="Abreu J."/>
            <person name="Acer S.C."/>
            <person name="Aftuck L."/>
            <person name="Alexander A."/>
            <person name="An P."/>
            <person name="Anderson E."/>
            <person name="Anderson S."/>
            <person name="Arachi H."/>
            <person name="Azer M."/>
            <person name="Bachantsang P."/>
            <person name="Barry A."/>
            <person name="Bayul T."/>
            <person name="Berlin A."/>
            <person name="Bessette D."/>
            <person name="Bloom T."/>
            <person name="Bloom T."/>
            <person name="Boguslavskiy L."/>
            <person name="Bonnet C."/>
            <person name="Boukhgalter B."/>
            <person name="Bourzgui I."/>
            <person name="Brown A."/>
            <person name="Cahill P."/>
            <person name="Channer S."/>
            <person name="Cheshatsang Y."/>
            <person name="Chuda L."/>
            <person name="Citroen M."/>
            <person name="Collymore A."/>
            <person name="Cooke P."/>
            <person name="Costello M."/>
            <person name="D'Aco K."/>
            <person name="Daza R."/>
            <person name="De Haan G."/>
            <person name="DeGray S."/>
            <person name="DeMaso C."/>
            <person name="Dhargay N."/>
            <person name="Dooley K."/>
            <person name="Dooley E."/>
            <person name="Doricent M."/>
            <person name="Dorje P."/>
            <person name="Dorjee K."/>
            <person name="Dupes A."/>
            <person name="Elong R."/>
            <person name="Falk J."/>
            <person name="Farina A."/>
            <person name="Faro S."/>
            <person name="Ferguson D."/>
            <person name="Fisher S."/>
            <person name="Foley C.D."/>
            <person name="Franke A."/>
            <person name="Friedrich D."/>
            <person name="Gadbois L."/>
            <person name="Gearin G."/>
            <person name="Gearin C.R."/>
            <person name="Giannoukos G."/>
            <person name="Goode T."/>
            <person name="Graham J."/>
            <person name="Grandbois E."/>
            <person name="Grewal S."/>
            <person name="Gyaltsen K."/>
            <person name="Hafez N."/>
            <person name="Hagos B."/>
            <person name="Hall J."/>
            <person name="Henson C."/>
            <person name="Hollinger A."/>
            <person name="Honan T."/>
            <person name="Huard M.D."/>
            <person name="Hughes L."/>
            <person name="Hurhula B."/>
            <person name="Husby M.E."/>
            <person name="Kamat A."/>
            <person name="Kanga B."/>
            <person name="Kashin S."/>
            <person name="Khazanovich D."/>
            <person name="Kisner P."/>
            <person name="Lance K."/>
            <person name="Lara M."/>
            <person name="Lee W."/>
            <person name="Lennon N."/>
            <person name="Letendre F."/>
            <person name="LeVine R."/>
            <person name="Lipovsky A."/>
            <person name="Liu X."/>
            <person name="Liu J."/>
            <person name="Liu S."/>
            <person name="Lokyitsang T."/>
            <person name="Lokyitsang Y."/>
            <person name="Lubonja R."/>
            <person name="Lui A."/>
            <person name="MacDonald P."/>
            <person name="Magnisalis V."/>
            <person name="Maru K."/>
            <person name="Matthews C."/>
            <person name="McCusker W."/>
            <person name="McDonough S."/>
            <person name="Mehta T."/>
            <person name="Meldrim J."/>
            <person name="Meneus L."/>
            <person name="Mihai O."/>
            <person name="Mihalev A."/>
            <person name="Mihova T."/>
            <person name="Mittelman R."/>
            <person name="Mlenga V."/>
            <person name="Montmayeur A."/>
            <person name="Mulrain L."/>
            <person name="Navidi A."/>
            <person name="Naylor J."/>
            <person name="Negash T."/>
            <person name="Nguyen T."/>
            <person name="Nguyen N."/>
            <person name="Nicol R."/>
            <person name="Norbu C."/>
            <person name="Norbu N."/>
            <person name="Novod N."/>
            <person name="O'Neill B."/>
            <person name="Osman S."/>
            <person name="Markiewicz E."/>
            <person name="Oyono O.L."/>
            <person name="Patti C."/>
            <person name="Phunkhang P."/>
            <person name="Pierre F."/>
            <person name="Priest M."/>
            <person name="Raghuraman S."/>
            <person name="Rege F."/>
            <person name="Reyes R."/>
            <person name="Rise C."/>
            <person name="Rogov P."/>
            <person name="Ross K."/>
            <person name="Ryan E."/>
            <person name="Settipalli S."/>
            <person name="Shea T."/>
            <person name="Sherpa N."/>
            <person name="Shi L."/>
            <person name="Shih D."/>
            <person name="Sparrow T."/>
            <person name="Spaulding J."/>
            <person name="Stalker J."/>
            <person name="Stange-Thomann N."/>
            <person name="Stavropoulos S."/>
            <person name="Stone C."/>
            <person name="Strader C."/>
            <person name="Tesfaye S."/>
            <person name="Thomson T."/>
            <person name="Thoulutsang Y."/>
            <person name="Thoulutsang D."/>
            <person name="Topham K."/>
            <person name="Topping I."/>
            <person name="Tsamla T."/>
            <person name="Vassiliev H."/>
            <person name="Vo A."/>
            <person name="Wangchuk T."/>
            <person name="Wangdi T."/>
            <person name="Weiand M."/>
            <person name="Wilkinson J."/>
            <person name="Wilson A."/>
            <person name="Yadav S."/>
            <person name="Young G."/>
            <person name="Yu Q."/>
            <person name="Zembek L."/>
            <person name="Zhong D."/>
            <person name="Zimmer A."/>
            <person name="Zwirko Z."/>
            <person name="Jaffe D.B."/>
            <person name="Alvarez P."/>
            <person name="Brockman W."/>
            <person name="Butler J."/>
            <person name="Chin C."/>
            <person name="Gnerre S."/>
            <person name="MacCallum I."/>
            <person name="Graves J.A."/>
            <person name="Ponting C.P."/>
            <person name="Breen M."/>
            <person name="Samollow P.B."/>
            <person name="Lander E.S."/>
            <person name="Lindblad-Toh K."/>
        </authorList>
    </citation>
    <scope>NUCLEOTIDE SEQUENCE [LARGE SCALE GENOMIC DNA]</scope>
</reference>
<evidence type="ECO:0000313" key="1">
    <source>
        <dbReference type="Ensembl" id="ENSMODP00000042115.1"/>
    </source>
</evidence>
<protein>
    <submittedName>
        <fullName evidence="1">Uncharacterized protein</fullName>
    </submittedName>
</protein>
<evidence type="ECO:0000313" key="2">
    <source>
        <dbReference type="Proteomes" id="UP000002280"/>
    </source>
</evidence>
<dbReference type="PANTHER" id="PTHR19446">
    <property type="entry name" value="REVERSE TRANSCRIPTASES"/>
    <property type="match status" value="1"/>
</dbReference>
<dbReference type="AlphaFoldDB" id="A0A5F8G3W6"/>
<dbReference type="GeneTree" id="ENSGT00940000153064"/>
<dbReference type="Proteomes" id="UP000002280">
    <property type="component" value="Chromosome X"/>
</dbReference>
<sequence>MTILPKLIYLFSAIPIELPKYFFTDLEKTITKFIWNNKRSMISREIMKKNTYDGGLAVPDLKLYYKAAVIKTICYWLRDRKEDQWNRLGVSDLSKSVYDKPKGPSFGDKNPLFDKNCWENWKRVWERLGLDQHLTPYTKINSEWVNDLNIKKEAMSKLGEHRIVYMPDHWERKDFKTKQELEKNHKM</sequence>
<dbReference type="Bgee" id="ENSMODG00000039381">
    <property type="expression patterns" value="Expressed in blood"/>
</dbReference>
<organism evidence="1 2">
    <name type="scientific">Monodelphis domestica</name>
    <name type="common">Gray short-tailed opossum</name>
    <dbReference type="NCBI Taxonomy" id="13616"/>
    <lineage>
        <taxon>Eukaryota</taxon>
        <taxon>Metazoa</taxon>
        <taxon>Chordata</taxon>
        <taxon>Craniata</taxon>
        <taxon>Vertebrata</taxon>
        <taxon>Euteleostomi</taxon>
        <taxon>Mammalia</taxon>
        <taxon>Metatheria</taxon>
        <taxon>Didelphimorphia</taxon>
        <taxon>Didelphidae</taxon>
        <taxon>Monodelphis</taxon>
    </lineage>
</organism>
<keyword evidence="2" id="KW-1185">Reference proteome</keyword>
<dbReference type="OMA" id="VMYRINA"/>
<proteinExistence type="predicted"/>
<dbReference type="Ensembl" id="ENSMODT00000080725.1">
    <property type="protein sequence ID" value="ENSMODP00000042115.1"/>
    <property type="gene ID" value="ENSMODG00000039381.1"/>
</dbReference>
<reference evidence="1" key="2">
    <citation type="submission" date="2025-08" db="UniProtKB">
        <authorList>
            <consortium name="Ensembl"/>
        </authorList>
    </citation>
    <scope>IDENTIFICATION</scope>
</reference>